<feature type="domain" description="Bromo" evidence="4">
    <location>
        <begin position="268"/>
        <end position="338"/>
    </location>
</feature>
<dbReference type="CDD" id="cd04369">
    <property type="entry name" value="Bromodomain"/>
    <property type="match status" value="1"/>
</dbReference>
<feature type="region of interest" description="Disordered" evidence="3">
    <location>
        <begin position="221"/>
        <end position="255"/>
    </location>
</feature>
<feature type="compositionally biased region" description="Basic and acidic residues" evidence="3">
    <location>
        <begin position="405"/>
        <end position="420"/>
    </location>
</feature>
<dbReference type="GO" id="GO:0003677">
    <property type="term" value="F:DNA binding"/>
    <property type="evidence" value="ECO:0007669"/>
    <property type="project" value="UniProtKB-KW"/>
</dbReference>
<dbReference type="OrthoDB" id="1742084at2759"/>
<dbReference type="PANTHER" id="PTHR37888">
    <property type="entry name" value="DNA-BINDING BROMODOMAIN-CONTAINING PROTEIN"/>
    <property type="match status" value="1"/>
</dbReference>
<keyword evidence="5" id="KW-0238">DNA-binding</keyword>
<dbReference type="PROSITE" id="PS50014">
    <property type="entry name" value="BROMODOMAIN_2"/>
    <property type="match status" value="1"/>
</dbReference>
<evidence type="ECO:0000313" key="5">
    <source>
        <dbReference type="EMBL" id="KAF5177647.1"/>
    </source>
</evidence>
<dbReference type="PANTHER" id="PTHR37888:SF4">
    <property type="entry name" value="OS07G0565300 PROTEIN"/>
    <property type="match status" value="1"/>
</dbReference>
<keyword evidence="6" id="KW-1185">Reference proteome</keyword>
<dbReference type="InterPro" id="IPR001487">
    <property type="entry name" value="Bromodomain"/>
</dbReference>
<sequence length="459" mass="51957">MEETEMLLNWGTWEELVLGGAVLRHGTRSWDVVAAELRSRTLHPYYITAEACKAKYQDLRKRYSGCKSAWFEELRKQRVAQLKRELDKSDGSIGSLETKIESLKSLKREDSNVNANYASGHTESPPSVGNLARVDFPSKDISKDGLSAGSFTQETQTNWSAECHIPAMVVLTQEPEIKLEEGENVTSKETILKKKRGKRKRKDCGFKEIVVEQSWSRDDKAQVVRSVDKDESTGDWDRPVRSSDDIEQNDQKPNEEEVDLMSVLNSIVDIENALVFRRRTDSQRRGKYKNMIRQHMDLTTLRSRVSDHVITTVKELQRDLLLLCNNAIVFYSKESREYKAAISLRDFVTKTFQHNPRVHLLENGGCSALMPAKPLSSLLVKPRSASFGNRKVDGIVAAEANQSQESKKTGEPEPLKEVKTKKVVSSKKGVNRPVKVQRSGGSKRVETPGNAVRKRARTR</sequence>
<evidence type="ECO:0000256" key="1">
    <source>
        <dbReference type="ARBA" id="ARBA00023117"/>
    </source>
</evidence>
<keyword evidence="1 2" id="KW-0103">Bromodomain</keyword>
<feature type="region of interest" description="Disordered" evidence="3">
    <location>
        <begin position="399"/>
        <end position="459"/>
    </location>
</feature>
<gene>
    <name evidence="5" type="ORF">FRX31_032766</name>
</gene>
<name>A0A7J6UYF6_THATH</name>
<dbReference type="EMBL" id="JABWDY010041098">
    <property type="protein sequence ID" value="KAF5177647.1"/>
    <property type="molecule type" value="Genomic_DNA"/>
</dbReference>
<dbReference type="SUPFAM" id="SSF47370">
    <property type="entry name" value="Bromodomain"/>
    <property type="match status" value="1"/>
</dbReference>
<proteinExistence type="predicted"/>
<dbReference type="Gene3D" id="1.20.920.10">
    <property type="entry name" value="Bromodomain-like"/>
    <property type="match status" value="1"/>
</dbReference>
<dbReference type="InterPro" id="IPR036427">
    <property type="entry name" value="Bromodomain-like_sf"/>
</dbReference>
<protein>
    <submittedName>
        <fullName evidence="5">Dna-binding bromodomain-containing protein</fullName>
    </submittedName>
</protein>
<dbReference type="Pfam" id="PF00439">
    <property type="entry name" value="Bromodomain"/>
    <property type="match status" value="1"/>
</dbReference>
<evidence type="ECO:0000256" key="3">
    <source>
        <dbReference type="SAM" id="MobiDB-lite"/>
    </source>
</evidence>
<organism evidence="5 6">
    <name type="scientific">Thalictrum thalictroides</name>
    <name type="common">Rue-anemone</name>
    <name type="synonym">Anemone thalictroides</name>
    <dbReference type="NCBI Taxonomy" id="46969"/>
    <lineage>
        <taxon>Eukaryota</taxon>
        <taxon>Viridiplantae</taxon>
        <taxon>Streptophyta</taxon>
        <taxon>Embryophyta</taxon>
        <taxon>Tracheophyta</taxon>
        <taxon>Spermatophyta</taxon>
        <taxon>Magnoliopsida</taxon>
        <taxon>Ranunculales</taxon>
        <taxon>Ranunculaceae</taxon>
        <taxon>Thalictroideae</taxon>
        <taxon>Thalictrum</taxon>
    </lineage>
</organism>
<evidence type="ECO:0000259" key="4">
    <source>
        <dbReference type="PROSITE" id="PS50014"/>
    </source>
</evidence>
<evidence type="ECO:0000256" key="2">
    <source>
        <dbReference type="PROSITE-ProRule" id="PRU00035"/>
    </source>
</evidence>
<comment type="caution">
    <text evidence="5">The sequence shown here is derived from an EMBL/GenBank/DDBJ whole genome shotgun (WGS) entry which is preliminary data.</text>
</comment>
<dbReference type="AlphaFoldDB" id="A0A7J6UYF6"/>
<accession>A0A7J6UYF6</accession>
<reference evidence="5 6" key="1">
    <citation type="submission" date="2020-06" db="EMBL/GenBank/DDBJ databases">
        <title>Transcriptomic and genomic resources for Thalictrum thalictroides and T. hernandezii: Facilitating candidate gene discovery in an emerging model plant lineage.</title>
        <authorList>
            <person name="Arias T."/>
            <person name="Riano-Pachon D.M."/>
            <person name="Di Stilio V.S."/>
        </authorList>
    </citation>
    <scope>NUCLEOTIDE SEQUENCE [LARGE SCALE GENOMIC DNA]</scope>
    <source>
        <strain evidence="6">cv. WT478/WT964</strain>
        <tissue evidence="5">Leaves</tissue>
    </source>
</reference>
<dbReference type="SMART" id="SM00297">
    <property type="entry name" value="BROMO"/>
    <property type="match status" value="1"/>
</dbReference>
<evidence type="ECO:0000313" key="6">
    <source>
        <dbReference type="Proteomes" id="UP000554482"/>
    </source>
</evidence>
<dbReference type="Proteomes" id="UP000554482">
    <property type="component" value="Unassembled WGS sequence"/>
</dbReference>